<gene>
    <name evidence="1" type="ORF">EV182_007970</name>
</gene>
<organism evidence="1 2">
    <name type="scientific">Spiromyces aspiralis</name>
    <dbReference type="NCBI Taxonomy" id="68401"/>
    <lineage>
        <taxon>Eukaryota</taxon>
        <taxon>Fungi</taxon>
        <taxon>Fungi incertae sedis</taxon>
        <taxon>Zoopagomycota</taxon>
        <taxon>Kickxellomycotina</taxon>
        <taxon>Kickxellomycetes</taxon>
        <taxon>Kickxellales</taxon>
        <taxon>Kickxellaceae</taxon>
        <taxon>Spiromyces</taxon>
    </lineage>
</organism>
<reference evidence="1" key="1">
    <citation type="submission" date="2022-06" db="EMBL/GenBank/DDBJ databases">
        <title>Phylogenomic reconstructions and comparative analyses of Kickxellomycotina fungi.</title>
        <authorList>
            <person name="Reynolds N.K."/>
            <person name="Stajich J.E."/>
            <person name="Barry K."/>
            <person name="Grigoriev I.V."/>
            <person name="Crous P."/>
            <person name="Smith M.E."/>
        </authorList>
    </citation>
    <scope>NUCLEOTIDE SEQUENCE</scope>
    <source>
        <strain evidence="1">RSA 2271</strain>
    </source>
</reference>
<protein>
    <submittedName>
        <fullName evidence="1">Uncharacterized protein</fullName>
    </submittedName>
</protein>
<dbReference type="EMBL" id="JAMZIH010003908">
    <property type="protein sequence ID" value="KAJ1676552.1"/>
    <property type="molecule type" value="Genomic_DNA"/>
</dbReference>
<evidence type="ECO:0000313" key="2">
    <source>
        <dbReference type="Proteomes" id="UP001145114"/>
    </source>
</evidence>
<keyword evidence="2" id="KW-1185">Reference proteome</keyword>
<name>A0ACC1HJB2_9FUNG</name>
<dbReference type="Proteomes" id="UP001145114">
    <property type="component" value="Unassembled WGS sequence"/>
</dbReference>
<proteinExistence type="predicted"/>
<feature type="non-terminal residue" evidence="1">
    <location>
        <position position="1"/>
    </location>
</feature>
<sequence>QQQHYNPSRSISNASSARSIQQHAEEIEKIKNEYEMRLSAMRKRVGQLEGDLMNMRMNKENANSNKGEIERLERINSKLTSKVEKLEGESAQLKAQNDSLMTKLESMATNNQRLINENADLTAKLKEAKAKIRKLQAKSVYAVDHEERELQEAPKVAKAEGALRPSTIAQYQSAIDTLLLSARSPDASGEALKAMASVKDACGQFDADVRAYLSGHAKDHHAYPLGERATSQSVADALGQLASRLDTLQRG</sequence>
<feature type="non-terminal residue" evidence="1">
    <location>
        <position position="251"/>
    </location>
</feature>
<accession>A0ACC1HJB2</accession>
<evidence type="ECO:0000313" key="1">
    <source>
        <dbReference type="EMBL" id="KAJ1676552.1"/>
    </source>
</evidence>
<comment type="caution">
    <text evidence="1">The sequence shown here is derived from an EMBL/GenBank/DDBJ whole genome shotgun (WGS) entry which is preliminary data.</text>
</comment>